<keyword evidence="3" id="KW-1185">Reference proteome</keyword>
<protein>
    <submittedName>
        <fullName evidence="2">DUF2793 domain-containing protein</fullName>
    </submittedName>
</protein>
<dbReference type="InterPro" id="IPR021251">
    <property type="entry name" value="DUF2793"/>
</dbReference>
<dbReference type="RefSeq" id="WP_159798187.1">
    <property type="nucleotide sequence ID" value="NZ_WTYM01000059.1"/>
</dbReference>
<comment type="caution">
    <text evidence="2">The sequence shown here is derived from an EMBL/GenBank/DDBJ whole genome shotgun (WGS) entry which is preliminary data.</text>
</comment>
<sequence length="152" mass="15606">MALFGRRARGAARSATQPRSAGQAQKEFYVNEAHALTDALLHAACEGEAVSPPATPADGEAWLVGIGADGDWTGEDGKLATWQAGSWLFAAPNDGMRLFDRSTGQVILYAGGWQRPAAPAVPAGGTTVDDEARAAISSLITALISGGILTGN</sequence>
<proteinExistence type="predicted"/>
<accession>A0A6I4SZ17</accession>
<feature type="region of interest" description="Disordered" evidence="1">
    <location>
        <begin position="1"/>
        <end position="24"/>
    </location>
</feature>
<evidence type="ECO:0000313" key="2">
    <source>
        <dbReference type="EMBL" id="MXO61083.1"/>
    </source>
</evidence>
<evidence type="ECO:0000256" key="1">
    <source>
        <dbReference type="SAM" id="MobiDB-lite"/>
    </source>
</evidence>
<dbReference type="EMBL" id="WTYM01000059">
    <property type="protein sequence ID" value="MXO61083.1"/>
    <property type="molecule type" value="Genomic_DNA"/>
</dbReference>
<reference evidence="2 3" key="1">
    <citation type="submission" date="2019-12" db="EMBL/GenBank/DDBJ databases">
        <title>Genomic-based taxomic classification of the family Erythrobacteraceae.</title>
        <authorList>
            <person name="Xu L."/>
        </authorList>
    </citation>
    <scope>NUCLEOTIDE SEQUENCE [LARGE SCALE GENOMIC DNA]</scope>
    <source>
        <strain evidence="2 3">MCCC 1K01500</strain>
    </source>
</reference>
<dbReference type="OrthoDB" id="564699at2"/>
<gene>
    <name evidence="2" type="ORF">GRI89_16185</name>
</gene>
<evidence type="ECO:0000313" key="3">
    <source>
        <dbReference type="Proteomes" id="UP000433652"/>
    </source>
</evidence>
<dbReference type="AlphaFoldDB" id="A0A6I4SZ17"/>
<organism evidence="2 3">
    <name type="scientific">Croceibacterium salegens</name>
    <dbReference type="NCBI Taxonomy" id="1737568"/>
    <lineage>
        <taxon>Bacteria</taxon>
        <taxon>Pseudomonadati</taxon>
        <taxon>Pseudomonadota</taxon>
        <taxon>Alphaproteobacteria</taxon>
        <taxon>Sphingomonadales</taxon>
        <taxon>Erythrobacteraceae</taxon>
        <taxon>Croceibacterium</taxon>
    </lineage>
</organism>
<dbReference type="Proteomes" id="UP000433652">
    <property type="component" value="Unassembled WGS sequence"/>
</dbReference>
<feature type="compositionally biased region" description="Basic residues" evidence="1">
    <location>
        <begin position="1"/>
        <end position="10"/>
    </location>
</feature>
<dbReference type="Pfam" id="PF10983">
    <property type="entry name" value="DUF2793"/>
    <property type="match status" value="1"/>
</dbReference>
<name>A0A6I4SZ17_9SPHN</name>